<evidence type="ECO:0000313" key="2">
    <source>
        <dbReference type="Proteomes" id="UP000189733"/>
    </source>
</evidence>
<dbReference type="STRING" id="1121442.SAMN02745702_00715"/>
<evidence type="ECO:0008006" key="3">
    <source>
        <dbReference type="Google" id="ProtNLM"/>
    </source>
</evidence>
<dbReference type="AlphaFoldDB" id="A0A1T4VPS0"/>
<proteinExistence type="predicted"/>
<dbReference type="Proteomes" id="UP000189733">
    <property type="component" value="Unassembled WGS sequence"/>
</dbReference>
<name>A0A1T4VPS0_9BACT</name>
<reference evidence="1 2" key="1">
    <citation type="submission" date="2017-02" db="EMBL/GenBank/DDBJ databases">
        <authorList>
            <person name="Peterson S.W."/>
        </authorList>
    </citation>
    <scope>NUCLEOTIDE SEQUENCE [LARGE SCALE GENOMIC DNA]</scope>
    <source>
        <strain evidence="1 2">DSM 18034</strain>
    </source>
</reference>
<protein>
    <recommendedName>
        <fullName evidence="3">Lipoprotein</fullName>
    </recommendedName>
</protein>
<dbReference type="PROSITE" id="PS51257">
    <property type="entry name" value="PROKAR_LIPOPROTEIN"/>
    <property type="match status" value="1"/>
</dbReference>
<accession>A0A1T4VPS0</accession>
<keyword evidence="2" id="KW-1185">Reference proteome</keyword>
<gene>
    <name evidence="1" type="ORF">SAMN02745702_00715</name>
</gene>
<organism evidence="1 2">
    <name type="scientific">Desulfobaculum bizertense DSM 18034</name>
    <dbReference type="NCBI Taxonomy" id="1121442"/>
    <lineage>
        <taxon>Bacteria</taxon>
        <taxon>Pseudomonadati</taxon>
        <taxon>Thermodesulfobacteriota</taxon>
        <taxon>Desulfovibrionia</taxon>
        <taxon>Desulfovibrionales</taxon>
        <taxon>Desulfovibrionaceae</taxon>
        <taxon>Desulfobaculum</taxon>
    </lineage>
</organism>
<evidence type="ECO:0000313" key="1">
    <source>
        <dbReference type="EMBL" id="SKA66919.1"/>
    </source>
</evidence>
<dbReference type="EMBL" id="FUYA01000002">
    <property type="protein sequence ID" value="SKA66919.1"/>
    <property type="molecule type" value="Genomic_DNA"/>
</dbReference>
<sequence>MRVFDKKIIILCVACFVLCACQPKPSTALVDENIIVTNSAQYEIAKSYSLRTVLRGDWGWGNGRVYVYRDSATPAWVLVLVNEAPFAKKMKKDAPGSDIWENLKISQSRYVDMSDMLTETGLTPVGKNPEKEDLAKGYFDILGATKVVQKYRCVHVVLLSPVGEKQDVSVRKKIAYFKKIFQEKNKI</sequence>